<dbReference type="GO" id="GO:0033214">
    <property type="term" value="P:siderophore-iron import into cell"/>
    <property type="evidence" value="ECO:0007669"/>
    <property type="project" value="TreeGrafter"/>
</dbReference>
<keyword evidence="4" id="KW-1003">Cell membrane</keyword>
<dbReference type="AlphaFoldDB" id="A0A1H2LLF1"/>
<dbReference type="EMBL" id="FNLM01000036">
    <property type="protein sequence ID" value="SDU81216.1"/>
    <property type="molecule type" value="Genomic_DNA"/>
</dbReference>
<dbReference type="GO" id="GO:0005886">
    <property type="term" value="C:plasma membrane"/>
    <property type="evidence" value="ECO:0007669"/>
    <property type="project" value="UniProtKB-SubCell"/>
</dbReference>
<feature type="transmembrane region" description="Helical" evidence="8">
    <location>
        <begin position="321"/>
        <end position="339"/>
    </location>
</feature>
<feature type="transmembrane region" description="Helical" evidence="8">
    <location>
        <begin position="293"/>
        <end position="315"/>
    </location>
</feature>
<accession>A0A1H2LLF1</accession>
<dbReference type="FunFam" id="1.10.3470.10:FF:000001">
    <property type="entry name" value="Vitamin B12 ABC transporter permease BtuC"/>
    <property type="match status" value="1"/>
</dbReference>
<dbReference type="InterPro" id="IPR000522">
    <property type="entry name" value="ABC_transptr_permease_BtuC"/>
</dbReference>
<feature type="transmembrane region" description="Helical" evidence="8">
    <location>
        <begin position="133"/>
        <end position="155"/>
    </location>
</feature>
<evidence type="ECO:0000256" key="2">
    <source>
        <dbReference type="ARBA" id="ARBA00007935"/>
    </source>
</evidence>
<feature type="transmembrane region" description="Helical" evidence="8">
    <location>
        <begin position="248"/>
        <end position="281"/>
    </location>
</feature>
<dbReference type="Proteomes" id="UP000183180">
    <property type="component" value="Unassembled WGS sequence"/>
</dbReference>
<gene>
    <name evidence="9" type="ORF">SAMN04488548_136492</name>
</gene>
<evidence type="ECO:0000313" key="10">
    <source>
        <dbReference type="Proteomes" id="UP000183180"/>
    </source>
</evidence>
<name>A0A1H2LLF1_9ACTN</name>
<feature type="transmembrane region" description="Helical" evidence="8">
    <location>
        <begin position="161"/>
        <end position="184"/>
    </location>
</feature>
<evidence type="ECO:0000256" key="8">
    <source>
        <dbReference type="SAM" id="Phobius"/>
    </source>
</evidence>
<evidence type="ECO:0000256" key="6">
    <source>
        <dbReference type="ARBA" id="ARBA00022989"/>
    </source>
</evidence>
<keyword evidence="6 8" id="KW-1133">Transmembrane helix</keyword>
<dbReference type="CDD" id="cd06550">
    <property type="entry name" value="TM_ABC_iron-siderophores_like"/>
    <property type="match status" value="1"/>
</dbReference>
<evidence type="ECO:0000256" key="3">
    <source>
        <dbReference type="ARBA" id="ARBA00022448"/>
    </source>
</evidence>
<dbReference type="PANTHER" id="PTHR30472:SF1">
    <property type="entry name" value="FE(3+) DICITRATE TRANSPORT SYSTEM PERMEASE PROTEIN FECC-RELATED"/>
    <property type="match status" value="1"/>
</dbReference>
<feature type="transmembrane region" description="Helical" evidence="8">
    <location>
        <begin position="78"/>
        <end position="95"/>
    </location>
</feature>
<dbReference type="Pfam" id="PF01032">
    <property type="entry name" value="FecCD"/>
    <property type="match status" value="1"/>
</dbReference>
<evidence type="ECO:0000256" key="4">
    <source>
        <dbReference type="ARBA" id="ARBA00022475"/>
    </source>
</evidence>
<evidence type="ECO:0000313" key="9">
    <source>
        <dbReference type="EMBL" id="SDU81216.1"/>
    </source>
</evidence>
<dbReference type="SUPFAM" id="SSF81345">
    <property type="entry name" value="ABC transporter involved in vitamin B12 uptake, BtuC"/>
    <property type="match status" value="1"/>
</dbReference>
<comment type="subcellular location">
    <subcellularLocation>
        <location evidence="1">Cell membrane</location>
        <topology evidence="1">Multi-pass membrane protein</topology>
    </subcellularLocation>
</comment>
<keyword evidence="3" id="KW-0813">Transport</keyword>
<dbReference type="InterPro" id="IPR037294">
    <property type="entry name" value="ABC_BtuC-like"/>
</dbReference>
<feature type="transmembrane region" description="Helical" evidence="8">
    <location>
        <begin position="107"/>
        <end position="126"/>
    </location>
</feature>
<keyword evidence="5 8" id="KW-0812">Transmembrane</keyword>
<comment type="similarity">
    <text evidence="2">Belongs to the binding-protein-dependent transport system permease family. FecCD subfamily.</text>
</comment>
<keyword evidence="7 8" id="KW-0472">Membrane</keyword>
<dbReference type="Gene3D" id="1.10.3470.10">
    <property type="entry name" value="ABC transporter involved in vitamin B12 uptake, BtuC"/>
    <property type="match status" value="1"/>
</dbReference>
<protein>
    <submittedName>
        <fullName evidence="9">Iron complex transport system permease protein</fullName>
    </submittedName>
</protein>
<dbReference type="RefSeq" id="WP_074853893.1">
    <property type="nucleotide sequence ID" value="NZ_FNLM01000036.1"/>
</dbReference>
<sequence>MRRSLRVLGIPVLVAALVGLVIASVLFGTRPVPLDEVWTSFATGVSEIWAALLDLRMPVIPKDTDVDGIVWDLRVPRTLLGLFAGLAVGAAGAITQGHTRNPIADPGMLGVNAGAACAVVAGIYVLGITSPLAFMFFGLLGAIIAATVVFGLSALSGSSPLTLVLAGTGLTAMLTAITSSIVLVDTNSLDQWRFWSVGSTAGRGIDVFWASLPFIGVGLVFALASGFFLNVLSLGDDMTKALGSRVVLIRALGILTITLLIGAATAACGPIVFLGLVVPHIARGIVGSDYRWIIPYSALFGGILLVGCDILGRVVARPGEVQVGVMLALVGAPFLIFMVRRQRLASV</sequence>
<dbReference type="STRING" id="158898.SAMN04488548_136492"/>
<evidence type="ECO:0000256" key="5">
    <source>
        <dbReference type="ARBA" id="ARBA00022692"/>
    </source>
</evidence>
<evidence type="ECO:0000256" key="1">
    <source>
        <dbReference type="ARBA" id="ARBA00004651"/>
    </source>
</evidence>
<feature type="transmembrane region" description="Helical" evidence="8">
    <location>
        <begin position="205"/>
        <end position="228"/>
    </location>
</feature>
<proteinExistence type="inferred from homology"/>
<dbReference type="PANTHER" id="PTHR30472">
    <property type="entry name" value="FERRIC ENTEROBACTIN TRANSPORT SYSTEM PERMEASE PROTEIN"/>
    <property type="match status" value="1"/>
</dbReference>
<dbReference type="OrthoDB" id="9782305at2"/>
<organism evidence="9 10">
    <name type="scientific">Gordonia westfalica</name>
    <dbReference type="NCBI Taxonomy" id="158898"/>
    <lineage>
        <taxon>Bacteria</taxon>
        <taxon>Bacillati</taxon>
        <taxon>Actinomycetota</taxon>
        <taxon>Actinomycetes</taxon>
        <taxon>Mycobacteriales</taxon>
        <taxon>Gordoniaceae</taxon>
        <taxon>Gordonia</taxon>
    </lineage>
</organism>
<dbReference type="GO" id="GO:0022857">
    <property type="term" value="F:transmembrane transporter activity"/>
    <property type="evidence" value="ECO:0007669"/>
    <property type="project" value="InterPro"/>
</dbReference>
<evidence type="ECO:0000256" key="7">
    <source>
        <dbReference type="ARBA" id="ARBA00023136"/>
    </source>
</evidence>
<reference evidence="9 10" key="1">
    <citation type="submission" date="2016-10" db="EMBL/GenBank/DDBJ databases">
        <authorList>
            <person name="de Groot N.N."/>
        </authorList>
    </citation>
    <scope>NUCLEOTIDE SEQUENCE [LARGE SCALE GENOMIC DNA]</scope>
    <source>
        <strain evidence="9 10">DSM 44215</strain>
    </source>
</reference>